<dbReference type="InterPro" id="IPR011993">
    <property type="entry name" value="PH-like_dom_sf"/>
</dbReference>
<feature type="compositionally biased region" description="Acidic residues" evidence="1">
    <location>
        <begin position="273"/>
        <end position="284"/>
    </location>
</feature>
<evidence type="ECO:0000256" key="1">
    <source>
        <dbReference type="SAM" id="MobiDB-lite"/>
    </source>
</evidence>
<keyword evidence="4" id="KW-1185">Reference proteome</keyword>
<evidence type="ECO:0000259" key="2">
    <source>
        <dbReference type="Pfam" id="PF07933"/>
    </source>
</evidence>
<dbReference type="Proteomes" id="UP001162031">
    <property type="component" value="Unassembled WGS sequence"/>
</dbReference>
<dbReference type="AlphaFoldDB" id="A0AAV0T8I5"/>
<dbReference type="PANTHER" id="PTHR12847:SF9">
    <property type="entry name" value="NECAP-LIKE PROTEIN CG9132"/>
    <property type="match status" value="1"/>
</dbReference>
<feature type="compositionally biased region" description="Basic and acidic residues" evidence="1">
    <location>
        <begin position="208"/>
        <end position="221"/>
    </location>
</feature>
<dbReference type="SUPFAM" id="SSF50729">
    <property type="entry name" value="PH domain-like"/>
    <property type="match status" value="1"/>
</dbReference>
<evidence type="ECO:0000313" key="3">
    <source>
        <dbReference type="EMBL" id="CAI5716934.1"/>
    </source>
</evidence>
<evidence type="ECO:0000313" key="4">
    <source>
        <dbReference type="Proteomes" id="UP001162031"/>
    </source>
</evidence>
<dbReference type="Gene3D" id="2.30.29.30">
    <property type="entry name" value="Pleckstrin-homology domain (PH domain)/Phosphotyrosine-binding domain (PTB)"/>
    <property type="match status" value="1"/>
</dbReference>
<proteinExistence type="predicted"/>
<dbReference type="GO" id="GO:0030125">
    <property type="term" value="C:clathrin vesicle coat"/>
    <property type="evidence" value="ECO:0007669"/>
    <property type="project" value="TreeGrafter"/>
</dbReference>
<comment type="caution">
    <text evidence="3">The sequence shown here is derived from an EMBL/GenBank/DDBJ whole genome shotgun (WGS) entry which is preliminary data.</text>
</comment>
<gene>
    <name evidence="3" type="ORF">HBR001_LOCUS1725</name>
</gene>
<organism evidence="3 4">
    <name type="scientific">Hyaloperonospora brassicae</name>
    <name type="common">Brassica downy mildew</name>
    <name type="synonym">Peronospora brassicae</name>
    <dbReference type="NCBI Taxonomy" id="162125"/>
    <lineage>
        <taxon>Eukaryota</taxon>
        <taxon>Sar</taxon>
        <taxon>Stramenopiles</taxon>
        <taxon>Oomycota</taxon>
        <taxon>Peronosporomycetes</taxon>
        <taxon>Peronosporales</taxon>
        <taxon>Peronosporaceae</taxon>
        <taxon>Hyaloperonospora</taxon>
    </lineage>
</organism>
<sequence length="284" mass="30764">MSMSSSSPSSLSLPSETFVLERCLFRENNVWIYRVPATHVTSLAPRADAWDIERPLLTGSMCIMQTGDACVVQLFESPVAPVATHFDAPRLFAHCPLEITRALPLDVYVHDCVDSSRYFMLRVTDDQSGRRAFVGIGFPDRTTAFNFKATVQDYAKYALRQEAMQEREGAAADGSEEEEGHEGSRGPPPSTLSLPEGATIRLKLKTTHCSDERDNEARARPSDGAGSSRCSGQGSGATGSHVVPLIPPPPSESLMTALTSAVPPVVAEAKTQDDEEDWGDFTSA</sequence>
<feature type="region of interest" description="Disordered" evidence="1">
    <location>
        <begin position="165"/>
        <end position="259"/>
    </location>
</feature>
<name>A0AAV0T8I5_HYABA</name>
<protein>
    <recommendedName>
        <fullName evidence="2">NECAP PHear domain-containing protein</fullName>
    </recommendedName>
</protein>
<dbReference type="GO" id="GO:0006897">
    <property type="term" value="P:endocytosis"/>
    <property type="evidence" value="ECO:0007669"/>
    <property type="project" value="InterPro"/>
</dbReference>
<dbReference type="InterPro" id="IPR012466">
    <property type="entry name" value="NECAP_PHear"/>
</dbReference>
<accession>A0AAV0T8I5</accession>
<feature type="domain" description="NECAP PHear" evidence="2">
    <location>
        <begin position="21"/>
        <end position="205"/>
    </location>
</feature>
<dbReference type="EMBL" id="CANTFL010000173">
    <property type="protein sequence ID" value="CAI5716934.1"/>
    <property type="molecule type" value="Genomic_DNA"/>
</dbReference>
<reference evidence="3" key="1">
    <citation type="submission" date="2022-12" db="EMBL/GenBank/DDBJ databases">
        <authorList>
            <person name="Webb A."/>
        </authorList>
    </citation>
    <scope>NUCLEOTIDE SEQUENCE</scope>
    <source>
        <strain evidence="3">Hp1</strain>
    </source>
</reference>
<dbReference type="Pfam" id="PF07933">
    <property type="entry name" value="DUF1681"/>
    <property type="match status" value="1"/>
</dbReference>
<dbReference type="PANTHER" id="PTHR12847">
    <property type="entry name" value="ATP-BINDING CASSETTE ABC TRANSPORTER-RELATED"/>
    <property type="match status" value="1"/>
</dbReference>
<feature type="region of interest" description="Disordered" evidence="1">
    <location>
        <begin position="265"/>
        <end position="284"/>
    </location>
</feature>